<organism evidence="3 4">
    <name type="scientific">Vitreoscilla filiformis</name>
    <dbReference type="NCBI Taxonomy" id="63"/>
    <lineage>
        <taxon>Bacteria</taxon>
        <taxon>Pseudomonadati</taxon>
        <taxon>Pseudomonadota</taxon>
        <taxon>Betaproteobacteria</taxon>
        <taxon>Neisseriales</taxon>
        <taxon>Neisseriaceae</taxon>
        <taxon>Vitreoscilla</taxon>
    </lineage>
</organism>
<accession>A0A221KAG8</accession>
<proteinExistence type="predicted"/>
<dbReference type="EMBL" id="CP022423">
    <property type="protein sequence ID" value="ASM75837.1"/>
    <property type="molecule type" value="Genomic_DNA"/>
</dbReference>
<evidence type="ECO:0000313" key="4">
    <source>
        <dbReference type="Proteomes" id="UP000199729"/>
    </source>
</evidence>
<reference evidence="3 4" key="1">
    <citation type="submission" date="2017-07" db="EMBL/GenBank/DDBJ databases">
        <title>Complete Genome Sequence of the cosmetic ferment Vitreoscilla filiformis (ATCC15551).</title>
        <authorList>
            <person name="Contreras S."/>
            <person name="Sagory-Zalkind P."/>
            <person name="Blanquart H."/>
            <person name="Iltis A."/>
            <person name="Morand S.C."/>
        </authorList>
    </citation>
    <scope>NUCLEOTIDE SEQUENCE [LARGE SCALE GENOMIC DNA]</scope>
    <source>
        <strain evidence="3 4">ATCC 15551</strain>
    </source>
</reference>
<dbReference type="PANTHER" id="PTHR38730">
    <property type="entry name" value="SLL7028 PROTEIN"/>
    <property type="match status" value="1"/>
</dbReference>
<name>A0A221KAG8_VITFI</name>
<feature type="domain" description="VWA-like" evidence="1">
    <location>
        <begin position="489"/>
        <end position="579"/>
    </location>
</feature>
<dbReference type="OrthoDB" id="9761650at2"/>
<dbReference type="RefSeq" id="WP_089415298.1">
    <property type="nucleotide sequence ID" value="NZ_CP022423.1"/>
</dbReference>
<dbReference type="PANTHER" id="PTHR38730:SF1">
    <property type="entry name" value="SLL7028 PROTEIN"/>
    <property type="match status" value="1"/>
</dbReference>
<dbReference type="Pfam" id="PF09967">
    <property type="entry name" value="DUF2201"/>
    <property type="match status" value="1"/>
</dbReference>
<evidence type="ECO:0008006" key="5">
    <source>
        <dbReference type="Google" id="ProtNLM"/>
    </source>
</evidence>
<dbReference type="AlphaFoldDB" id="A0A221KAG8"/>
<sequence length="613" mass="67122">MAKPSHSAQARAEQAFDEGWSLVRQHPMFNGITGRLYAWQRTPGGHDPGVPRDGWLVAQLPDRLYAHPTRLAEPAEWAFVLAHGALYFGLERYTTDKGDWPAWCAACDIGIVRLLHTLKLGRAPAHAHLPEGLPNWDEDRWYQQFCEEGVPDWAANLSPAGPSATGMLPPEQAAAPTSRLTLYTRHQNWGALLAEGIARAVQASLEAVNASGVAQRATPARPALSLATERARSWFISSFPLLGAMVSSFEFIEEAGICQREEIPVAAVDEVARTIYLNPGAGLTEEERRFVIGHEVLHVALRHLGRRRGRDPFLWNVACDFVINAWLIEMGVGTAPAIGLLHDPQLDGLSAESIYDRITTDLRRARKLRTLAGAQGDMLERRLPGSPPLGPATDLDAFYKDALAKGLALHQQQGRGLLPAGLLEEITALLQPVIPWDVKLAQWFDHHFPPLERQRSYARPSRRQASTPDIPRPRWVLDARWLSARTFGVVLDTSGSMDRQLLARALGAIASYAAAHDVPAARVVFCDAAAHDAGYLPPEHIAGRVQVKGRGGTVLQPGVDLLETAPDFPPDGPILVITDGACDALVIRRAHAFLLPAGRRLPFHATGEIFHLS</sequence>
<dbReference type="Proteomes" id="UP000199729">
    <property type="component" value="Chromosome"/>
</dbReference>
<evidence type="ECO:0000259" key="2">
    <source>
        <dbReference type="Pfam" id="PF13203"/>
    </source>
</evidence>
<feature type="domain" description="Putative metallopeptidase" evidence="2">
    <location>
        <begin position="231"/>
        <end position="465"/>
    </location>
</feature>
<dbReference type="Pfam" id="PF13203">
    <property type="entry name" value="DUF2201_N"/>
    <property type="match status" value="1"/>
</dbReference>
<evidence type="ECO:0000259" key="1">
    <source>
        <dbReference type="Pfam" id="PF09967"/>
    </source>
</evidence>
<dbReference type="InterPro" id="IPR018698">
    <property type="entry name" value="VWA-like_dom"/>
</dbReference>
<evidence type="ECO:0000313" key="3">
    <source>
        <dbReference type="EMBL" id="ASM75837.1"/>
    </source>
</evidence>
<dbReference type="InterPro" id="IPR025154">
    <property type="entry name" value="Put_metallopeptidase_dom"/>
</dbReference>
<gene>
    <name evidence="3" type="ORF">VITFI_CDS0058</name>
</gene>
<protein>
    <recommendedName>
        <fullName evidence="5">Metallopeptidase domain-containing protein</fullName>
    </recommendedName>
</protein>
<dbReference type="KEGG" id="vff:VITFI_CDS0058"/>
<keyword evidence="4" id="KW-1185">Reference proteome</keyword>